<dbReference type="InterPro" id="IPR007919">
    <property type="entry name" value="UPF0220"/>
</dbReference>
<evidence type="ECO:0000256" key="5">
    <source>
        <dbReference type="ARBA" id="ARBA00023136"/>
    </source>
</evidence>
<proteinExistence type="inferred from homology"/>
<evidence type="ECO:0000256" key="2">
    <source>
        <dbReference type="ARBA" id="ARBA00005335"/>
    </source>
</evidence>
<name>A0A0S4IVS2_BODSA</name>
<evidence type="ECO:0000256" key="6">
    <source>
        <dbReference type="SAM" id="Phobius"/>
    </source>
</evidence>
<feature type="transmembrane region" description="Helical" evidence="6">
    <location>
        <begin position="20"/>
        <end position="37"/>
    </location>
</feature>
<dbReference type="AlphaFoldDB" id="A0A0S4IVS2"/>
<comment type="similarity">
    <text evidence="2">Belongs to the UPF0220 family.</text>
</comment>
<evidence type="ECO:0000256" key="4">
    <source>
        <dbReference type="ARBA" id="ARBA00022989"/>
    </source>
</evidence>
<organism evidence="7 8">
    <name type="scientific">Bodo saltans</name>
    <name type="common">Flagellated protozoan</name>
    <dbReference type="NCBI Taxonomy" id="75058"/>
    <lineage>
        <taxon>Eukaryota</taxon>
        <taxon>Discoba</taxon>
        <taxon>Euglenozoa</taxon>
        <taxon>Kinetoplastea</taxon>
        <taxon>Metakinetoplastina</taxon>
        <taxon>Eubodonida</taxon>
        <taxon>Bodonidae</taxon>
        <taxon>Bodo</taxon>
    </lineage>
</organism>
<dbReference type="Pfam" id="PF05255">
    <property type="entry name" value="UPF0220"/>
    <property type="match status" value="1"/>
</dbReference>
<accession>A0A0S4IVS2</accession>
<keyword evidence="3 6" id="KW-0812">Transmembrane</keyword>
<evidence type="ECO:0000313" key="8">
    <source>
        <dbReference type="Proteomes" id="UP000051952"/>
    </source>
</evidence>
<evidence type="ECO:0000313" key="7">
    <source>
        <dbReference type="EMBL" id="CUG20953.1"/>
    </source>
</evidence>
<dbReference type="EMBL" id="CYKH01000699">
    <property type="protein sequence ID" value="CUG20953.1"/>
    <property type="molecule type" value="Genomic_DNA"/>
</dbReference>
<comment type="subcellular location">
    <subcellularLocation>
        <location evidence="1">Membrane</location>
        <topology evidence="1">Multi-pass membrane protein</topology>
    </subcellularLocation>
</comment>
<sequence>MSSSDSAVVAVVAQMHPASISGALVSIAMFLFLDAIWTANREQLVHDQFTFVMALPCIISAIGFVVVNVTKPGDFHDITTQAAKARGFLFLGWVLLFTASVISLAQCSAYFVGMGTRESVFPGIALVVVTCVMPVAAVALWWSKGTVSASEEFEW</sequence>
<evidence type="ECO:0000256" key="3">
    <source>
        <dbReference type="ARBA" id="ARBA00022692"/>
    </source>
</evidence>
<feature type="transmembrane region" description="Helical" evidence="6">
    <location>
        <begin position="49"/>
        <end position="70"/>
    </location>
</feature>
<dbReference type="OMA" id="ITSMLWW"/>
<evidence type="ECO:0000256" key="1">
    <source>
        <dbReference type="ARBA" id="ARBA00004141"/>
    </source>
</evidence>
<reference evidence="8" key="1">
    <citation type="submission" date="2015-09" db="EMBL/GenBank/DDBJ databases">
        <authorList>
            <consortium name="Pathogen Informatics"/>
        </authorList>
    </citation>
    <scope>NUCLEOTIDE SEQUENCE [LARGE SCALE GENOMIC DNA]</scope>
    <source>
        <strain evidence="8">Lake Konstanz</strain>
    </source>
</reference>
<keyword evidence="4 6" id="KW-1133">Transmembrane helix</keyword>
<dbReference type="VEuPathDB" id="TriTrypDB:BSAL_75830"/>
<feature type="transmembrane region" description="Helical" evidence="6">
    <location>
        <begin position="120"/>
        <end position="142"/>
    </location>
</feature>
<gene>
    <name evidence="7" type="ORF">BSAL_75830</name>
</gene>
<dbReference type="Proteomes" id="UP000051952">
    <property type="component" value="Unassembled WGS sequence"/>
</dbReference>
<protein>
    <submittedName>
        <fullName evidence="7">Membrane-associated protein, putative</fullName>
    </submittedName>
</protein>
<keyword evidence="8" id="KW-1185">Reference proteome</keyword>
<dbReference type="GO" id="GO:0016020">
    <property type="term" value="C:membrane"/>
    <property type="evidence" value="ECO:0007669"/>
    <property type="project" value="UniProtKB-SubCell"/>
</dbReference>
<feature type="transmembrane region" description="Helical" evidence="6">
    <location>
        <begin position="90"/>
        <end position="113"/>
    </location>
</feature>
<keyword evidence="5 6" id="KW-0472">Membrane</keyword>